<keyword evidence="1" id="KW-1133">Transmembrane helix</keyword>
<organism evidence="2 3">
    <name type="scientific">Nocardioides iriomotensis</name>
    <dbReference type="NCBI Taxonomy" id="715784"/>
    <lineage>
        <taxon>Bacteria</taxon>
        <taxon>Bacillati</taxon>
        <taxon>Actinomycetota</taxon>
        <taxon>Actinomycetes</taxon>
        <taxon>Propionibacteriales</taxon>
        <taxon>Nocardioidaceae</taxon>
        <taxon>Nocardioides</taxon>
    </lineage>
</organism>
<dbReference type="EMBL" id="SDPU01000034">
    <property type="protein sequence ID" value="RYU09991.1"/>
    <property type="molecule type" value="Genomic_DNA"/>
</dbReference>
<protein>
    <submittedName>
        <fullName evidence="2">Uncharacterized protein</fullName>
    </submittedName>
</protein>
<dbReference type="RefSeq" id="WP_129988988.1">
    <property type="nucleotide sequence ID" value="NZ_SDPU01000034.1"/>
</dbReference>
<gene>
    <name evidence="2" type="ORF">ETU37_19345</name>
</gene>
<evidence type="ECO:0000313" key="2">
    <source>
        <dbReference type="EMBL" id="RYU09991.1"/>
    </source>
</evidence>
<sequence>MEIAGLPAHPLIVHAAVVFTPLAALLVIVFAVLPRYRWLTRWPTAAAVVAALLAVWAARLSGRAMLEANPALAQLVVTHQARANLLSLLIIGFAVLALLGTWLLPGPTALASGRGAVTSRTAVLDKVLPAVLVVAALVVLVQVVLTGDAGSRAVWG</sequence>
<accession>A0A4Q5IY87</accession>
<keyword evidence="1" id="KW-0812">Transmembrane</keyword>
<feature type="transmembrane region" description="Helical" evidence="1">
    <location>
        <begin position="127"/>
        <end position="145"/>
    </location>
</feature>
<comment type="caution">
    <text evidence="2">The sequence shown here is derived from an EMBL/GenBank/DDBJ whole genome shotgun (WGS) entry which is preliminary data.</text>
</comment>
<evidence type="ECO:0000256" key="1">
    <source>
        <dbReference type="SAM" id="Phobius"/>
    </source>
</evidence>
<name>A0A4Q5IY87_9ACTN</name>
<feature type="transmembrane region" description="Helical" evidence="1">
    <location>
        <begin position="45"/>
        <end position="65"/>
    </location>
</feature>
<feature type="transmembrane region" description="Helical" evidence="1">
    <location>
        <begin position="12"/>
        <end position="33"/>
    </location>
</feature>
<evidence type="ECO:0000313" key="3">
    <source>
        <dbReference type="Proteomes" id="UP000291189"/>
    </source>
</evidence>
<reference evidence="2 3" key="1">
    <citation type="submission" date="2019-01" db="EMBL/GenBank/DDBJ databases">
        <title>Nocardioides guangzhouensis sp. nov., an actinobacterium isolated from soil.</title>
        <authorList>
            <person name="Fu Y."/>
            <person name="Cai Y."/>
            <person name="Lin Z."/>
            <person name="Chen P."/>
        </authorList>
    </citation>
    <scope>NUCLEOTIDE SEQUENCE [LARGE SCALE GENOMIC DNA]</scope>
    <source>
        <strain evidence="2 3">NBRC 105384</strain>
    </source>
</reference>
<keyword evidence="1" id="KW-0472">Membrane</keyword>
<dbReference type="Proteomes" id="UP000291189">
    <property type="component" value="Unassembled WGS sequence"/>
</dbReference>
<feature type="transmembrane region" description="Helical" evidence="1">
    <location>
        <begin position="85"/>
        <end position="106"/>
    </location>
</feature>
<dbReference type="AlphaFoldDB" id="A0A4Q5IY87"/>
<proteinExistence type="predicted"/>
<dbReference type="OrthoDB" id="3830771at2"/>
<keyword evidence="3" id="KW-1185">Reference proteome</keyword>